<dbReference type="CDD" id="cd17932">
    <property type="entry name" value="DEXQc_UvrD"/>
    <property type="match status" value="1"/>
</dbReference>
<evidence type="ECO:0000256" key="9">
    <source>
        <dbReference type="ARBA" id="ARBA00034808"/>
    </source>
</evidence>
<evidence type="ECO:0000256" key="8">
    <source>
        <dbReference type="ARBA" id="ARBA00034617"/>
    </source>
</evidence>
<dbReference type="InterPro" id="IPR014016">
    <property type="entry name" value="UvrD-like_ATP-bd"/>
</dbReference>
<comment type="catalytic activity">
    <reaction evidence="8">
        <text>Couples ATP hydrolysis with the unwinding of duplex DNA by translocating in the 3'-5' direction.</text>
        <dbReference type="EC" id="5.6.2.4"/>
    </reaction>
</comment>
<keyword evidence="17" id="KW-1185">Reference proteome</keyword>
<name>A0ABY1ZPD7_9GAMM</name>
<dbReference type="PANTHER" id="PTHR11070">
    <property type="entry name" value="UVRD / RECB / PCRA DNA HELICASE FAMILY MEMBER"/>
    <property type="match status" value="1"/>
</dbReference>
<keyword evidence="5 12" id="KW-0067">ATP-binding</keyword>
<evidence type="ECO:0000256" key="4">
    <source>
        <dbReference type="ARBA" id="ARBA00022806"/>
    </source>
</evidence>
<feature type="region of interest" description="Disordered" evidence="13">
    <location>
        <begin position="609"/>
        <end position="629"/>
    </location>
</feature>
<dbReference type="InterPro" id="IPR027417">
    <property type="entry name" value="P-loop_NTPase"/>
</dbReference>
<reference evidence="16 17" key="1">
    <citation type="submission" date="2019-02" db="EMBL/GenBank/DDBJ databases">
        <title>Marinobacter halodurans sp. nov., a marine bacterium isolated from sea tidal flat.</title>
        <authorList>
            <person name="Yoo Y."/>
            <person name="Lee D.W."/>
            <person name="Kim B.S."/>
            <person name="Kim J.-J."/>
        </authorList>
    </citation>
    <scope>NUCLEOTIDE SEQUENCE [LARGE SCALE GENOMIC DNA]</scope>
    <source>
        <strain evidence="16 17">YJ-S3-2</strain>
    </source>
</reference>
<keyword evidence="3 12" id="KW-0378">Hydrolase</keyword>
<dbReference type="PROSITE" id="PS51198">
    <property type="entry name" value="UVRD_HELICASE_ATP_BIND"/>
    <property type="match status" value="1"/>
</dbReference>
<dbReference type="EC" id="5.6.2.4" evidence="9"/>
<dbReference type="Pfam" id="PF13361">
    <property type="entry name" value="UvrD_C"/>
    <property type="match status" value="1"/>
</dbReference>
<evidence type="ECO:0000256" key="3">
    <source>
        <dbReference type="ARBA" id="ARBA00022801"/>
    </source>
</evidence>
<dbReference type="GO" id="GO:0004386">
    <property type="term" value="F:helicase activity"/>
    <property type="evidence" value="ECO:0007669"/>
    <property type="project" value="UniProtKB-KW"/>
</dbReference>
<evidence type="ECO:0000313" key="17">
    <source>
        <dbReference type="Proteomes" id="UP000313645"/>
    </source>
</evidence>
<comment type="similarity">
    <text evidence="1">Belongs to the helicase family. UvrD subfamily.</text>
</comment>
<feature type="domain" description="UvrD-like helicase C-terminal" evidence="15">
    <location>
        <begin position="313"/>
        <end position="584"/>
    </location>
</feature>
<feature type="domain" description="UvrD-like helicase ATP-binding" evidence="14">
    <location>
        <begin position="5"/>
        <end position="312"/>
    </location>
</feature>
<evidence type="ECO:0000256" key="11">
    <source>
        <dbReference type="ARBA" id="ARBA00048988"/>
    </source>
</evidence>
<evidence type="ECO:0000259" key="14">
    <source>
        <dbReference type="PROSITE" id="PS51198"/>
    </source>
</evidence>
<evidence type="ECO:0000256" key="2">
    <source>
        <dbReference type="ARBA" id="ARBA00022741"/>
    </source>
</evidence>
<dbReference type="PROSITE" id="PS51217">
    <property type="entry name" value="UVRD_HELICASE_CTER"/>
    <property type="match status" value="1"/>
</dbReference>
<evidence type="ECO:0000256" key="6">
    <source>
        <dbReference type="ARBA" id="ARBA00023125"/>
    </source>
</evidence>
<dbReference type="RefSeq" id="WP_131480476.1">
    <property type="nucleotide sequence ID" value="NZ_SJDL01000008.1"/>
</dbReference>
<dbReference type="Proteomes" id="UP000313645">
    <property type="component" value="Unassembled WGS sequence"/>
</dbReference>
<dbReference type="EMBL" id="SJDL01000008">
    <property type="protein sequence ID" value="TBW57428.1"/>
    <property type="molecule type" value="Genomic_DNA"/>
</dbReference>
<protein>
    <recommendedName>
        <fullName evidence="9">DNA 3'-5' helicase</fullName>
        <ecNumber evidence="9">5.6.2.4</ecNumber>
    </recommendedName>
    <alternativeName>
        <fullName evidence="10">DNA 3'-5' helicase II</fullName>
    </alternativeName>
</protein>
<keyword evidence="4 12" id="KW-0347">Helicase</keyword>
<feature type="binding site" evidence="12">
    <location>
        <begin position="26"/>
        <end position="33"/>
    </location>
    <ligand>
        <name>ATP</name>
        <dbReference type="ChEBI" id="CHEBI:30616"/>
    </ligand>
</feature>
<evidence type="ECO:0000259" key="15">
    <source>
        <dbReference type="PROSITE" id="PS51217"/>
    </source>
</evidence>
<accession>A0ABY1ZPD7</accession>
<sequence length="697" mass="78776">MAGHMSFTEDQTSIINHAEGPVLVLAGAGSGKTAVLVERAAQLIESGKAVPSDLLLITFSRKAAREMRTRLKDRLQEWEADGVRVETFHGFGYQFMRENKVMFGLKDNERWAILSESDQKRMMTELCHSAADDYQLDRKRLRKELTKMFKLWSRLKQDGVCPTRRDKAIDHITMLENEGVSRGGTPAEQVSAMTEINAQVLLDYEKQKVEERYLDFDDLLLHPARMLKRNAELAWEIGANSPFIMVDESQDTNLVQYVMVREIAKTHTNIMLVGDDDQSIYAFRGARVANVKRFARDFGATVMRLERNFRSHPGIVDAANSLIQHNQARLSKRPYSEKPQGEPPVVNMSETDRDMAMDITSYIEQKLEEGTPLTDIAILYRTNRMAQILEPSLKRAGIPYTVVGGMSFFERNEIQAVISCVRLAEKPDDWQALKSLEPYINGVGKKGMSDFVHAMKQQKADLMSLTFESESHAKRFGKAGPKIRDFMAGLLENTLADSAQKEPHHLTRRLIEWVKDGPMQLLEREKDDVMRRRRHQNLEQLVDEVRLSGTKDFIDYLLETPISDYQADEHKDVLTLSTIHRSKGLEYPHVIIAGFSDGLIPFDPSALRGEGMSLQNEDGDGSEDGGRPEEERRLGYVALTRGQESVYLACAKEYCFPGNDPVTLAPSRFVREMGISVEPAAQHANDAGRIFAGLSMG</sequence>
<evidence type="ECO:0000256" key="13">
    <source>
        <dbReference type="SAM" id="MobiDB-lite"/>
    </source>
</evidence>
<evidence type="ECO:0000313" key="16">
    <source>
        <dbReference type="EMBL" id="TBW57428.1"/>
    </source>
</evidence>
<keyword evidence="7" id="KW-0413">Isomerase</keyword>
<evidence type="ECO:0000256" key="7">
    <source>
        <dbReference type="ARBA" id="ARBA00023235"/>
    </source>
</evidence>
<dbReference type="Gene3D" id="3.40.50.300">
    <property type="entry name" value="P-loop containing nucleotide triphosphate hydrolases"/>
    <property type="match status" value="2"/>
</dbReference>
<evidence type="ECO:0000256" key="12">
    <source>
        <dbReference type="PROSITE-ProRule" id="PRU00560"/>
    </source>
</evidence>
<dbReference type="InterPro" id="IPR014017">
    <property type="entry name" value="DNA_helicase_UvrD-like_C"/>
</dbReference>
<dbReference type="Gene3D" id="1.10.10.160">
    <property type="match status" value="1"/>
</dbReference>
<evidence type="ECO:0000256" key="1">
    <source>
        <dbReference type="ARBA" id="ARBA00009922"/>
    </source>
</evidence>
<comment type="catalytic activity">
    <reaction evidence="11">
        <text>ATP + H2O = ADP + phosphate + H(+)</text>
        <dbReference type="Rhea" id="RHEA:13065"/>
        <dbReference type="ChEBI" id="CHEBI:15377"/>
        <dbReference type="ChEBI" id="CHEBI:15378"/>
        <dbReference type="ChEBI" id="CHEBI:30616"/>
        <dbReference type="ChEBI" id="CHEBI:43474"/>
        <dbReference type="ChEBI" id="CHEBI:456216"/>
        <dbReference type="EC" id="5.6.2.4"/>
    </reaction>
</comment>
<keyword evidence="6" id="KW-0238">DNA-binding</keyword>
<keyword evidence="2 12" id="KW-0547">Nucleotide-binding</keyword>
<organism evidence="16 17">
    <name type="scientific">Marinobacter halodurans</name>
    <dbReference type="NCBI Taxonomy" id="2528979"/>
    <lineage>
        <taxon>Bacteria</taxon>
        <taxon>Pseudomonadati</taxon>
        <taxon>Pseudomonadota</taxon>
        <taxon>Gammaproteobacteria</taxon>
        <taxon>Pseudomonadales</taxon>
        <taxon>Marinobacteraceae</taxon>
        <taxon>Marinobacter</taxon>
    </lineage>
</organism>
<dbReference type="Pfam" id="PF00580">
    <property type="entry name" value="UvrD-helicase"/>
    <property type="match status" value="1"/>
</dbReference>
<comment type="caution">
    <text evidence="16">The sequence shown here is derived from an EMBL/GenBank/DDBJ whole genome shotgun (WGS) entry which is preliminary data.</text>
</comment>
<dbReference type="InterPro" id="IPR000212">
    <property type="entry name" value="DNA_helicase_UvrD/REP"/>
</dbReference>
<evidence type="ECO:0000256" key="10">
    <source>
        <dbReference type="ARBA" id="ARBA00034923"/>
    </source>
</evidence>
<dbReference type="Gene3D" id="1.10.486.10">
    <property type="entry name" value="PCRA, domain 4"/>
    <property type="match status" value="1"/>
</dbReference>
<dbReference type="SUPFAM" id="SSF52540">
    <property type="entry name" value="P-loop containing nucleoside triphosphate hydrolases"/>
    <property type="match status" value="1"/>
</dbReference>
<evidence type="ECO:0000256" key="5">
    <source>
        <dbReference type="ARBA" id="ARBA00022840"/>
    </source>
</evidence>
<dbReference type="PANTHER" id="PTHR11070:SF2">
    <property type="entry name" value="ATP-DEPENDENT DNA HELICASE SRS2"/>
    <property type="match status" value="1"/>
</dbReference>
<proteinExistence type="inferred from homology"/>
<gene>
    <name evidence="16" type="ORF">EZI54_07150</name>
</gene>
<dbReference type="InterPro" id="IPR013986">
    <property type="entry name" value="DExx_box_DNA_helicase_dom_sf"/>
</dbReference>